<dbReference type="PANTHER" id="PTHR23355:SF65">
    <property type="entry name" value="EXORIBONUCLEASE CYT-4, PUTATIVE (AFU_ORTHOLOGUE AFUA_7G01550)-RELATED"/>
    <property type="match status" value="1"/>
</dbReference>
<dbReference type="InterPro" id="IPR001900">
    <property type="entry name" value="RNase_II/R"/>
</dbReference>
<dbReference type="Proteomes" id="UP001324427">
    <property type="component" value="Unassembled WGS sequence"/>
</dbReference>
<dbReference type="InterPro" id="IPR056624">
    <property type="entry name" value="WH_CYT4"/>
</dbReference>
<protein>
    <recommendedName>
        <fullName evidence="2">RNB domain-containing protein</fullName>
    </recommendedName>
</protein>
<feature type="domain" description="RNB" evidence="2">
    <location>
        <begin position="973"/>
        <end position="1339"/>
    </location>
</feature>
<gene>
    <name evidence="3" type="ORF">LTR36_006109</name>
</gene>
<evidence type="ECO:0000313" key="3">
    <source>
        <dbReference type="EMBL" id="KAK4542920.1"/>
    </source>
</evidence>
<proteinExistence type="predicted"/>
<dbReference type="SUPFAM" id="SSF50249">
    <property type="entry name" value="Nucleic acid-binding proteins"/>
    <property type="match status" value="1"/>
</dbReference>
<feature type="compositionally biased region" description="Basic and acidic residues" evidence="1">
    <location>
        <begin position="86"/>
        <end position="108"/>
    </location>
</feature>
<organism evidence="3 4">
    <name type="scientific">Oleoguttula mirabilis</name>
    <dbReference type="NCBI Taxonomy" id="1507867"/>
    <lineage>
        <taxon>Eukaryota</taxon>
        <taxon>Fungi</taxon>
        <taxon>Dikarya</taxon>
        <taxon>Ascomycota</taxon>
        <taxon>Pezizomycotina</taxon>
        <taxon>Dothideomycetes</taxon>
        <taxon>Dothideomycetidae</taxon>
        <taxon>Mycosphaerellales</taxon>
        <taxon>Teratosphaeriaceae</taxon>
        <taxon>Oleoguttula</taxon>
    </lineage>
</organism>
<dbReference type="GO" id="GO:0006402">
    <property type="term" value="P:mRNA catabolic process"/>
    <property type="evidence" value="ECO:0007669"/>
    <property type="project" value="TreeGrafter"/>
</dbReference>
<reference evidence="3 4" key="1">
    <citation type="submission" date="2021-11" db="EMBL/GenBank/DDBJ databases">
        <title>Black yeast isolated from Biological Soil Crust.</title>
        <authorList>
            <person name="Kurbessoian T."/>
        </authorList>
    </citation>
    <scope>NUCLEOTIDE SEQUENCE [LARGE SCALE GENOMIC DNA]</scope>
    <source>
        <strain evidence="3 4">CCFEE 5522</strain>
    </source>
</reference>
<name>A0AAV9JCQ1_9PEZI</name>
<accession>A0AAV9JCQ1</accession>
<sequence length="1519" mass="169963">MLPTRNGLARSSSASSHICLSCRIKSQRRLGHTTTTTTTKPASHREVAVGFAGLEYDAVQAAEDGNEPIVPGHYAWGSDATPSRWRKTDASFTRRDGLRRGSGRDYDRLAAGSDGNDNDNGKGDRDRYGDGYGDGDGDGTRPAGTGINIIKVPIGEPEHDVELQHRVRHHARARVLEHHIGRSSKDNFRGMGLRHRLDIEAAAQHNAQRAQSKRVSQEEEPLSGTLEAEVRKVDMGVRFRKFVKPLATEHSLTHPEVDQSVAHLELKKHISPPKVEKHFGEKEVTKHVSSKRVGVKPVVTDPPGWPLGMELKKHASNKGGEVMPVVTDPPGWPLGMTYAEVRKHWGTPLHAKRSELRALRTAEEMDDLLDVHVGEDPSAKDANLDFLGMLDDAVAGRTDSKDPLSLIRKHSRREAEPEPAIKYFDSTGNDFVGMSWHNTQGGSITSRPGGPAVTTRMHTRAFHTSRRDQQQATATAEVSQPPPPDVVGMGTKKFENPNGIRAQLRKWQEMHGDEDILNDTVELDADPDTGDSTNNLTRLPDERTAFMNTQAEAEEEEREAMAHFMQAPSDEPSSAGSNTFFLKMGDLVEIDYLGTGRENIVAVFVRRAGMIAQFYTMQGRWIHMPEKKVQYSITGWVSEDTIKPLLEHLPSPEEVENMEALMEEASVKDLSVPRHVSAPLVSRMVQFHAEAQEIYRRHANVLDNAHQHLAHETDLRYGSLVSAATTLLRTPADKLPLTALFAVRQALNHAGFAFNIDRRSHRLTGYLQIRSKEQVKMVDQVRGWLRDWQQDLATTATMDVQQLRRHRPVRGAQLVYGFVDKAKKIIARSREDRQPTPYGNIGPSKVQFPITPERDSVRITKGEEFTTEDTELVRFIEAWSLSQMFTGLPRVEALPPLLLQATGLYPDYDLRGSTGLQFLQELGTVMPYENRVRFDQHLLLPSSQHSKPLQNLMNSLLDMQDKHNFVDSMADLRHDWGKMPVYCIDAASAHEIDDGLSVEPAVVGSDGVKEWWVHVHIANPTAFFTRDHPLAKMARHMGESIYMPERTYMMLPRWSTQRHFSLAKDRPCLTFSARMDEEGRTLERKVQAGTVRNVLKLTTAEVGGLIGENPDALPETVLTVGGTPPPAKGRRSQVGEVSPAMVQELKVLRRLAEKRADLRKGAGGLFFDTHKPEVDVWQSYKAPGLAWDHPHRRGSRRVEGDPVIQMRTQGLVNWFSPFNDGVVIMVREMMLLACEIAAQWCEERQVPAVFRGSLARPDRMESGRFFDEILAPAAQQSERGEYPMHLGMQYLETFGNTVLSTSPFRHKILGMDAYGKVTSPLRRYGDMILHWQIEAALRQEAETGRSLVTADAKADRRFLPFSTPVLDTIIVGLQPRESIIMRAKMYAENFWMAMLLFRAFHFPDRHQLNAGEALPFGADGKTVHAYCHASPQPQMVTVGCMVVELNITGAMTKPEAEGLIGPAGVPLVGCRQGDTWECELVGIDVFRRIVMVKPRRLVERVEGLMAGVPGGMLATSRRL</sequence>
<feature type="region of interest" description="Disordered" evidence="1">
    <location>
        <begin position="203"/>
        <end position="224"/>
    </location>
</feature>
<comment type="caution">
    <text evidence="3">The sequence shown here is derived from an EMBL/GenBank/DDBJ whole genome shotgun (WGS) entry which is preliminary data.</text>
</comment>
<dbReference type="EMBL" id="JAVFHQ010000037">
    <property type="protein sequence ID" value="KAK4542920.1"/>
    <property type="molecule type" value="Genomic_DNA"/>
</dbReference>
<dbReference type="InterPro" id="IPR012340">
    <property type="entry name" value="NA-bd_OB-fold"/>
</dbReference>
<feature type="region of interest" description="Disordered" evidence="1">
    <location>
        <begin position="462"/>
        <end position="491"/>
    </location>
</feature>
<dbReference type="SMART" id="SM00955">
    <property type="entry name" value="RNB"/>
    <property type="match status" value="1"/>
</dbReference>
<feature type="compositionally biased region" description="Polar residues" evidence="1">
    <location>
        <begin position="205"/>
        <end position="214"/>
    </location>
</feature>
<dbReference type="GO" id="GO:0003723">
    <property type="term" value="F:RNA binding"/>
    <property type="evidence" value="ECO:0007669"/>
    <property type="project" value="InterPro"/>
</dbReference>
<feature type="compositionally biased region" description="Basic and acidic residues" evidence="1">
    <location>
        <begin position="119"/>
        <end position="129"/>
    </location>
</feature>
<dbReference type="Pfam" id="PF23216">
    <property type="entry name" value="WHD_CYT4"/>
    <property type="match status" value="1"/>
</dbReference>
<dbReference type="PANTHER" id="PTHR23355">
    <property type="entry name" value="RIBONUCLEASE"/>
    <property type="match status" value="1"/>
</dbReference>
<keyword evidence="4" id="KW-1185">Reference proteome</keyword>
<dbReference type="GO" id="GO:0000932">
    <property type="term" value="C:P-body"/>
    <property type="evidence" value="ECO:0007669"/>
    <property type="project" value="TreeGrafter"/>
</dbReference>
<dbReference type="InterPro" id="IPR050180">
    <property type="entry name" value="RNR_Ribonuclease"/>
</dbReference>
<evidence type="ECO:0000256" key="1">
    <source>
        <dbReference type="SAM" id="MobiDB-lite"/>
    </source>
</evidence>
<evidence type="ECO:0000259" key="2">
    <source>
        <dbReference type="SMART" id="SM00955"/>
    </source>
</evidence>
<feature type="region of interest" description="Disordered" evidence="1">
    <location>
        <begin position="73"/>
        <end position="143"/>
    </location>
</feature>
<evidence type="ECO:0000313" key="4">
    <source>
        <dbReference type="Proteomes" id="UP001324427"/>
    </source>
</evidence>
<dbReference type="InterPro" id="IPR056625">
    <property type="entry name" value="SH3_CYT4"/>
</dbReference>
<dbReference type="Pfam" id="PF23214">
    <property type="entry name" value="SH3_CYT4"/>
    <property type="match status" value="1"/>
</dbReference>
<dbReference type="Pfam" id="PF00773">
    <property type="entry name" value="RNB"/>
    <property type="match status" value="1"/>
</dbReference>
<dbReference type="GO" id="GO:0000175">
    <property type="term" value="F:3'-5'-RNA exonuclease activity"/>
    <property type="evidence" value="ECO:0007669"/>
    <property type="project" value="TreeGrafter"/>
</dbReference>